<keyword evidence="4" id="KW-0798">TonB box</keyword>
<evidence type="ECO:0000259" key="7">
    <source>
        <dbReference type="Pfam" id="PF07715"/>
    </source>
</evidence>
<feature type="chain" id="PRO_5032308768" evidence="5">
    <location>
        <begin position="21"/>
        <end position="997"/>
    </location>
</feature>
<comment type="similarity">
    <text evidence="4">Belongs to the TonB-dependent receptor family.</text>
</comment>
<feature type="domain" description="TonB-dependent receptor plug" evidence="7">
    <location>
        <begin position="50"/>
        <end position="174"/>
    </location>
</feature>
<comment type="caution">
    <text evidence="8">The sequence shown here is derived from an EMBL/GenBank/DDBJ whole genome shotgun (WGS) entry which is preliminary data.</text>
</comment>
<dbReference type="SUPFAM" id="SSF56935">
    <property type="entry name" value="Porins"/>
    <property type="match status" value="1"/>
</dbReference>
<evidence type="ECO:0000259" key="6">
    <source>
        <dbReference type="Pfam" id="PF00593"/>
    </source>
</evidence>
<accession>A0A838YMC2</accession>
<evidence type="ECO:0000256" key="4">
    <source>
        <dbReference type="RuleBase" id="RU003357"/>
    </source>
</evidence>
<dbReference type="Pfam" id="PF00593">
    <property type="entry name" value="TonB_dep_Rec_b-barrel"/>
    <property type="match status" value="1"/>
</dbReference>
<dbReference type="AlphaFoldDB" id="A0A838YMC2"/>
<evidence type="ECO:0000256" key="1">
    <source>
        <dbReference type="ARBA" id="ARBA00004442"/>
    </source>
</evidence>
<evidence type="ECO:0000313" key="9">
    <source>
        <dbReference type="Proteomes" id="UP000585327"/>
    </source>
</evidence>
<feature type="signal peptide" evidence="5">
    <location>
        <begin position="1"/>
        <end position="20"/>
    </location>
</feature>
<keyword evidence="8" id="KW-0675">Receptor</keyword>
<name>A0A838YMC2_9GAMM</name>
<dbReference type="EMBL" id="JACETM010000003">
    <property type="protein sequence ID" value="MBA4723722.1"/>
    <property type="molecule type" value="Genomic_DNA"/>
</dbReference>
<gene>
    <name evidence="8" type="ORF">H2021_00745</name>
</gene>
<evidence type="ECO:0000313" key="8">
    <source>
        <dbReference type="EMBL" id="MBA4723722.1"/>
    </source>
</evidence>
<dbReference type="InterPro" id="IPR037066">
    <property type="entry name" value="Plug_dom_sf"/>
</dbReference>
<evidence type="ECO:0000256" key="2">
    <source>
        <dbReference type="ARBA" id="ARBA00023136"/>
    </source>
</evidence>
<keyword evidence="2 4" id="KW-0472">Membrane</keyword>
<keyword evidence="5" id="KW-0732">Signal</keyword>
<dbReference type="PANTHER" id="PTHR47234:SF1">
    <property type="entry name" value="TONB-DEPENDENT RECEPTOR"/>
    <property type="match status" value="1"/>
</dbReference>
<proteinExistence type="inferred from homology"/>
<keyword evidence="3" id="KW-0998">Cell outer membrane</keyword>
<comment type="subcellular location">
    <subcellularLocation>
        <location evidence="1 4">Cell outer membrane</location>
    </subcellularLocation>
</comment>
<reference evidence="8 9" key="1">
    <citation type="submission" date="2020-06" db="EMBL/GenBank/DDBJ databases">
        <title>Dysbiosis in marine aquaculture revealed through microbiome analysis: reverse ecology for environmental sustainability.</title>
        <authorList>
            <person name="Haro-Moreno J.M."/>
            <person name="Coutinho F.H."/>
            <person name="Zaragoza-Solas A."/>
            <person name="Picazo A."/>
            <person name="Almagro-Moreno S."/>
            <person name="Lopez-Perez M."/>
        </authorList>
    </citation>
    <scope>NUCLEOTIDE SEQUENCE [LARGE SCALE GENOMIC DNA]</scope>
    <source>
        <strain evidence="8">MCMED-G42</strain>
    </source>
</reference>
<dbReference type="InterPro" id="IPR012910">
    <property type="entry name" value="Plug_dom"/>
</dbReference>
<evidence type="ECO:0000256" key="3">
    <source>
        <dbReference type="ARBA" id="ARBA00023237"/>
    </source>
</evidence>
<organism evidence="8 9">
    <name type="scientific">SAR86 cluster bacterium</name>
    <dbReference type="NCBI Taxonomy" id="2030880"/>
    <lineage>
        <taxon>Bacteria</taxon>
        <taxon>Pseudomonadati</taxon>
        <taxon>Pseudomonadota</taxon>
        <taxon>Gammaproteobacteria</taxon>
        <taxon>SAR86 cluster</taxon>
    </lineage>
</organism>
<dbReference type="PANTHER" id="PTHR47234">
    <property type="match status" value="1"/>
</dbReference>
<evidence type="ECO:0000256" key="5">
    <source>
        <dbReference type="SAM" id="SignalP"/>
    </source>
</evidence>
<dbReference type="Gene3D" id="2.40.170.20">
    <property type="entry name" value="TonB-dependent receptor, beta-barrel domain"/>
    <property type="match status" value="1"/>
</dbReference>
<dbReference type="InterPro" id="IPR000531">
    <property type="entry name" value="Beta-barrel_TonB"/>
</dbReference>
<dbReference type="InterPro" id="IPR036942">
    <property type="entry name" value="Beta-barrel_TonB_sf"/>
</dbReference>
<dbReference type="Gene3D" id="2.170.130.10">
    <property type="entry name" value="TonB-dependent receptor, plug domain"/>
    <property type="match status" value="1"/>
</dbReference>
<dbReference type="Pfam" id="PF07715">
    <property type="entry name" value="Plug"/>
    <property type="match status" value="1"/>
</dbReference>
<protein>
    <submittedName>
        <fullName evidence="8">TonB-dependent receptor</fullName>
    </submittedName>
</protein>
<dbReference type="GO" id="GO:0009279">
    <property type="term" value="C:cell outer membrane"/>
    <property type="evidence" value="ECO:0007669"/>
    <property type="project" value="UniProtKB-SubCell"/>
</dbReference>
<dbReference type="Proteomes" id="UP000585327">
    <property type="component" value="Unassembled WGS sequence"/>
</dbReference>
<sequence>MKSFKSLMVLALALPFILIAQEDVAGTSDVEEVVVVGSQIKGANIAGVLPVTVITAEDIEALGVDSGDELLENIAEQGLNYFNESEMASGGVNAARGDMGAYNLRNLGVGNTLTLLNGRRLVTSPGYQTELIGGDYVPTTTVNSQLVPVYGLERLEILRDGASAIYGADAVAGVVNNVMQKDYEGLVIRGKVTAYDHFETEDKTVSIKWGKNFGNTNVSAFFHHYDRGSIEASEDPRWGDSDHRQWVPEDSPWFGSTSFRNNSTNSLYGQFDMVTSSEHGSSNPYNHDFTDSNGEFEIFPLGDPRCSNRSSQNGIVFDTGYGTCIAQDGNGVERYNLWGLTQKRGKLERQNLLIFINSELASGVETFTEIGYYTSDSERRNHPSYAFSSSKHRVGPDNYWLNQMTLPDGTAHFAGYELYIDNYRYAEVPRMTYVDKETYRFLQGFRGTTGNWDWETAIVYSKATADDLTKNRISNTLLKEALYDDTPAAYNPFSAGVASNIERVLVDVTRLGTSSLTSFDFKMVNPEMFTLPAGPVAMLLGFEIRDEVMTDNRDDRLDGTIDYCDYENDCYPLVADVVNSSPTGDVSGERQTTSLFVEINAPITDSISTQLAVRHESSDDFASATVGKFAIGWEINPDLSLRASTSTAFRAPNIIQLNEGGVVRSGTRDDWVVQRVQDVLNAAGGYDGDSNITDSDIDSAYTIQRRAIGGNKLDAEESTNSSIGFVYTPEALPGLMVTLDQWAIEKEKTIGLFGRENQIVNDMLLRFENGLNNCDSFMGDPLVVREAPDAGDAGYFTAAGICPAGVVKYVQNDYTNMATRNLSGTDIGVYYDIDTKYGDFGIKYIGSKTDEFTQDASGEFAFLQAQKDAGQIPANIPLAGFGDLLGMDGNYDTKHTVKASWRLGNWGATMSMLQKGEFYQNSLTLSDGTKYVIPEMTTIDATVSYNFRMNGNKARLRFAIKNLEDERAPLADRYYGYYADAHQDYGRNYYVDLRVTF</sequence>
<feature type="domain" description="TonB-dependent receptor-like beta-barrel" evidence="6">
    <location>
        <begin position="410"/>
        <end position="963"/>
    </location>
</feature>